<keyword evidence="4 7" id="KW-0812">Transmembrane</keyword>
<evidence type="ECO:0000313" key="9">
    <source>
        <dbReference type="EMBL" id="KJV65878.1"/>
    </source>
</evidence>
<feature type="transmembrane region" description="Helical" evidence="7">
    <location>
        <begin position="145"/>
        <end position="173"/>
    </location>
</feature>
<sequence>MSTNSNVKSMLSVLLCAFIECYDFLVYGNFSKIFSQMFFSHLTENFALLLSFMTFGIAFFVRPFGSLLFGYISDKYGRKVVLLSSVTLLIISVGGITFLPLFESIGVLSPILLIVFRILQGLSFSGEIGAVILMAENIRNNRNIAYAMGSHFLVAIFGGAVGCFVFKLCYNLIPETQFYSWGWRIPFAIGLAMSLSLPFLRASIEESREYLDYKSKSKISKIPILDVISNCKKPCVITLIFVPFCNSLFYTFFVFLGVQSKVSMTIYALLILTITLSCCLASMLCRIYKTTTVALCLQVFFVLGISPLVWFFGKSIVTYFLIAFSLGMCSTPLSAIIMLLFPANVRQTGYSVSCNVAIGCFGMLTPVVFLWLTKLGISPVLCVDFYALLSLYGFYCLKKNKKVIEYESVFK</sequence>
<evidence type="ECO:0000256" key="2">
    <source>
        <dbReference type="ARBA" id="ARBA00022448"/>
    </source>
</evidence>
<dbReference type="PATRIC" id="fig|1359167.3.peg.57"/>
<evidence type="ECO:0000256" key="5">
    <source>
        <dbReference type="ARBA" id="ARBA00022989"/>
    </source>
</evidence>
<evidence type="ECO:0000313" key="10">
    <source>
        <dbReference type="Proteomes" id="UP000033546"/>
    </source>
</evidence>
<dbReference type="PROSITE" id="PS50850">
    <property type="entry name" value="MFS"/>
    <property type="match status" value="1"/>
</dbReference>
<evidence type="ECO:0000256" key="6">
    <source>
        <dbReference type="ARBA" id="ARBA00023136"/>
    </source>
</evidence>
<proteinExistence type="predicted"/>
<evidence type="ECO:0000256" key="7">
    <source>
        <dbReference type="SAM" id="Phobius"/>
    </source>
</evidence>
<accession>A0A0F3NCR8</accession>
<feature type="domain" description="Major facilitator superfamily (MFS) profile" evidence="8">
    <location>
        <begin position="9"/>
        <end position="402"/>
    </location>
</feature>
<dbReference type="SUPFAM" id="SSF103473">
    <property type="entry name" value="MFS general substrate transporter"/>
    <property type="match status" value="1"/>
</dbReference>
<reference evidence="9 10" key="1">
    <citation type="submission" date="2015-02" db="EMBL/GenBank/DDBJ databases">
        <title>Genome Sequencing of Rickettsiales.</title>
        <authorList>
            <person name="Daugherty S.C."/>
            <person name="Su Q."/>
            <person name="Abolude K."/>
            <person name="Beier-Sexton M."/>
            <person name="Carlyon J.A."/>
            <person name="Carter R."/>
            <person name="Day N.P."/>
            <person name="Dumler S.J."/>
            <person name="Dyachenko V."/>
            <person name="Godinez A."/>
            <person name="Kurtti T.J."/>
            <person name="Lichay M."/>
            <person name="Mullins K.E."/>
            <person name="Ott S."/>
            <person name="Pappas-Brown V."/>
            <person name="Paris D.H."/>
            <person name="Patel P."/>
            <person name="Richards A.L."/>
            <person name="Sadzewicz L."/>
            <person name="Sears K."/>
            <person name="Seidman D."/>
            <person name="Sengamalay N."/>
            <person name="Stenos J."/>
            <person name="Tallon L.J."/>
            <person name="Vincent G."/>
            <person name="Fraser C.M."/>
            <person name="Munderloh U."/>
            <person name="Dunning-Hotopp J.C."/>
        </authorList>
    </citation>
    <scope>NUCLEOTIDE SEQUENCE [LARGE SCALE GENOMIC DNA]</scope>
    <source>
        <strain evidence="9 10">EmCRT</strain>
    </source>
</reference>
<feature type="transmembrane region" description="Helical" evidence="7">
    <location>
        <begin position="292"/>
        <end position="313"/>
    </location>
</feature>
<dbReference type="InterPro" id="IPR036259">
    <property type="entry name" value="MFS_trans_sf"/>
</dbReference>
<comment type="subcellular location">
    <subcellularLocation>
        <location evidence="1">Cell membrane</location>
        <topology evidence="1">Multi-pass membrane protein</topology>
    </subcellularLocation>
</comment>
<feature type="transmembrane region" description="Helical" evidence="7">
    <location>
        <begin position="352"/>
        <end position="371"/>
    </location>
</feature>
<evidence type="ECO:0000256" key="4">
    <source>
        <dbReference type="ARBA" id="ARBA00022692"/>
    </source>
</evidence>
<dbReference type="PANTHER" id="PTHR43045">
    <property type="entry name" value="SHIKIMATE TRANSPORTER"/>
    <property type="match status" value="1"/>
</dbReference>
<name>A0A0F3NCR8_9RICK</name>
<feature type="transmembrane region" description="Helical" evidence="7">
    <location>
        <begin position="108"/>
        <end position="133"/>
    </location>
</feature>
<feature type="transmembrane region" description="Helical" evidence="7">
    <location>
        <begin position="319"/>
        <end position="340"/>
    </location>
</feature>
<dbReference type="GO" id="GO:0022857">
    <property type="term" value="F:transmembrane transporter activity"/>
    <property type="evidence" value="ECO:0007669"/>
    <property type="project" value="InterPro"/>
</dbReference>
<protein>
    <submittedName>
        <fullName evidence="9">Sugar (And other) transporter family protein</fullName>
    </submittedName>
</protein>
<comment type="caution">
    <text evidence="9">The sequence shown here is derived from an EMBL/GenBank/DDBJ whole genome shotgun (WGS) entry which is preliminary data.</text>
</comment>
<dbReference type="GO" id="GO:0005886">
    <property type="term" value="C:plasma membrane"/>
    <property type="evidence" value="ECO:0007669"/>
    <property type="project" value="UniProtKB-SubCell"/>
</dbReference>
<evidence type="ECO:0000256" key="1">
    <source>
        <dbReference type="ARBA" id="ARBA00004651"/>
    </source>
</evidence>
<keyword evidence="3" id="KW-1003">Cell membrane</keyword>
<dbReference type="InterPro" id="IPR005828">
    <property type="entry name" value="MFS_sugar_transport-like"/>
</dbReference>
<keyword evidence="5 7" id="KW-1133">Transmembrane helix</keyword>
<dbReference type="AlphaFoldDB" id="A0A0F3NCR8"/>
<feature type="transmembrane region" description="Helical" evidence="7">
    <location>
        <begin position="47"/>
        <end position="69"/>
    </location>
</feature>
<dbReference type="RefSeq" id="WP_045804482.1">
    <property type="nucleotide sequence ID" value="NZ_LANU01000001.1"/>
</dbReference>
<feature type="transmembrane region" description="Helical" evidence="7">
    <location>
        <begin position="235"/>
        <end position="258"/>
    </location>
</feature>
<dbReference type="Pfam" id="PF00083">
    <property type="entry name" value="Sugar_tr"/>
    <property type="match status" value="1"/>
</dbReference>
<evidence type="ECO:0000259" key="8">
    <source>
        <dbReference type="PROSITE" id="PS50850"/>
    </source>
</evidence>
<dbReference type="InterPro" id="IPR020846">
    <property type="entry name" value="MFS_dom"/>
</dbReference>
<keyword evidence="6 7" id="KW-0472">Membrane</keyword>
<organism evidence="9 10">
    <name type="scientific">Ehrlichia cf. muris str. EmCRT</name>
    <dbReference type="NCBI Taxonomy" id="1359167"/>
    <lineage>
        <taxon>Bacteria</taxon>
        <taxon>Pseudomonadati</taxon>
        <taxon>Pseudomonadota</taxon>
        <taxon>Alphaproteobacteria</taxon>
        <taxon>Rickettsiales</taxon>
        <taxon>Anaplasmataceae</taxon>
        <taxon>Ehrlichia</taxon>
    </lineage>
</organism>
<feature type="transmembrane region" description="Helical" evidence="7">
    <location>
        <begin position="185"/>
        <end position="204"/>
    </location>
</feature>
<keyword evidence="2" id="KW-0813">Transport</keyword>
<feature type="transmembrane region" description="Helical" evidence="7">
    <location>
        <begin position="377"/>
        <end position="397"/>
    </location>
</feature>
<dbReference type="Proteomes" id="UP000033546">
    <property type="component" value="Unassembled WGS sequence"/>
</dbReference>
<evidence type="ECO:0000256" key="3">
    <source>
        <dbReference type="ARBA" id="ARBA00022475"/>
    </source>
</evidence>
<feature type="transmembrane region" description="Helical" evidence="7">
    <location>
        <begin position="81"/>
        <end position="102"/>
    </location>
</feature>
<gene>
    <name evidence="9" type="ORF">EMUCRT_0059</name>
</gene>
<dbReference type="EMBL" id="LANU01000001">
    <property type="protein sequence ID" value="KJV65878.1"/>
    <property type="molecule type" value="Genomic_DNA"/>
</dbReference>
<dbReference type="PANTHER" id="PTHR43045:SF1">
    <property type="entry name" value="SHIKIMATE TRANSPORTER"/>
    <property type="match status" value="1"/>
</dbReference>
<dbReference type="Gene3D" id="1.20.1250.20">
    <property type="entry name" value="MFS general substrate transporter like domains"/>
    <property type="match status" value="1"/>
</dbReference>
<feature type="transmembrane region" description="Helical" evidence="7">
    <location>
        <begin position="264"/>
        <end position="285"/>
    </location>
</feature>